<dbReference type="STRING" id="670386.D3AWY0"/>
<keyword evidence="4" id="KW-0460">Magnesium</keyword>
<dbReference type="InterPro" id="IPR036412">
    <property type="entry name" value="HAD-like_sf"/>
</dbReference>
<dbReference type="EMBL" id="ADBJ01000002">
    <property type="protein sequence ID" value="EFA86803.1"/>
    <property type="molecule type" value="Genomic_DNA"/>
</dbReference>
<dbReference type="AlphaFoldDB" id="D3AWY0"/>
<proteinExistence type="inferred from homology"/>
<dbReference type="PANTHER" id="PTHR12103:SF16">
    <property type="entry name" value="5'-NUCLEOTIDASE"/>
    <property type="match status" value="1"/>
</dbReference>
<dbReference type="GO" id="GO:0008253">
    <property type="term" value="F:5'-nucleotidase activity"/>
    <property type="evidence" value="ECO:0007669"/>
    <property type="project" value="TreeGrafter"/>
</dbReference>
<dbReference type="InParanoid" id="D3AWY0"/>
<dbReference type="RefSeq" id="XP_020438906.1">
    <property type="nucleotide sequence ID" value="XM_020571632.1"/>
</dbReference>
<keyword evidence="6" id="KW-1185">Reference proteome</keyword>
<accession>D3AWY0</accession>
<dbReference type="InterPro" id="IPR023214">
    <property type="entry name" value="HAD_sf"/>
</dbReference>
<evidence type="ECO:0000313" key="5">
    <source>
        <dbReference type="EMBL" id="EFA86803.1"/>
    </source>
</evidence>
<name>D3AWY0_HETP5</name>
<dbReference type="InterPro" id="IPR008380">
    <property type="entry name" value="HAD-SF_hydro_IG_5-nucl"/>
</dbReference>
<evidence type="ECO:0000313" key="6">
    <source>
        <dbReference type="Proteomes" id="UP000001396"/>
    </source>
</evidence>
<dbReference type="Gene3D" id="3.40.50.1000">
    <property type="entry name" value="HAD superfamily/HAD-like"/>
    <property type="match status" value="1"/>
</dbReference>
<dbReference type="Pfam" id="PF05761">
    <property type="entry name" value="5_nucleotid"/>
    <property type="match status" value="1"/>
</dbReference>
<comment type="similarity">
    <text evidence="1">Belongs to the 5'(3')-deoxyribonucleotidase family.</text>
</comment>
<dbReference type="GO" id="GO:0046872">
    <property type="term" value="F:metal ion binding"/>
    <property type="evidence" value="ECO:0007669"/>
    <property type="project" value="UniProtKB-KW"/>
</dbReference>
<sequence length="455" mass="52086">MNNLQLVKNNYKIEKVKKSTGVGLILMKHCSDRSTVLCNNKIIMDSIETNVVNREIELHQQLKHLDCIGFDMDMTITKFDIDQVHRGVIVDTVTGYMLKLDSQKHVLKAFLGDLQISKEKINDIYHADVIPENRPLAQFSGSNNGRFFVLNSFFELPLTPLWIGHINHLVAESGVPDGTGYDHGELMRFLKEAVVSFNHSFGDFYNSRYFREIREDPGKFVHRATDACIAWLKDLKSRGCRVCLITNSKSEYTHLLMTYAYGPDFQSIFDIIIADAKKPEFFRKPAKFYDLGGNYFPKELTEEMLVDAVEFNTPTVYHNGSVQTLIEAVRRHSNKENISFCYVGDHLIGDVSAPKQHCKWMTIAIVEEIEDEEEIVVLQKKTAGFESKGIGKNYEWGSFFCFNDHNAGISSETFWSYVIRHNADIALSSVETLAKYFNDDKFDKQSLKPCSIVYN</sequence>
<dbReference type="GeneID" id="31356140"/>
<dbReference type="PANTHER" id="PTHR12103">
    <property type="entry name" value="5'-NUCLEOTIDASE DOMAIN-CONTAINING"/>
    <property type="match status" value="1"/>
</dbReference>
<dbReference type="FunCoup" id="D3AWY0">
    <property type="interactions" value="2"/>
</dbReference>
<dbReference type="OMA" id="ICSNPYG"/>
<protein>
    <submittedName>
        <fullName evidence="5">Putative 5'-nucleotidase</fullName>
    </submittedName>
</protein>
<comment type="caution">
    <text evidence="5">The sequence shown here is derived from an EMBL/GenBank/DDBJ whole genome shotgun (WGS) entry which is preliminary data.</text>
</comment>
<dbReference type="SUPFAM" id="SSF56784">
    <property type="entry name" value="HAD-like"/>
    <property type="match status" value="1"/>
</dbReference>
<evidence type="ECO:0000256" key="4">
    <source>
        <dbReference type="ARBA" id="ARBA00022842"/>
    </source>
</evidence>
<reference evidence="5 6" key="1">
    <citation type="journal article" date="2011" name="Genome Res.">
        <title>Phylogeny-wide analysis of social amoeba genomes highlights ancient origins for complex intercellular communication.</title>
        <authorList>
            <person name="Heidel A.J."/>
            <person name="Lawal H.M."/>
            <person name="Felder M."/>
            <person name="Schilde C."/>
            <person name="Helps N.R."/>
            <person name="Tunggal B."/>
            <person name="Rivero F."/>
            <person name="John U."/>
            <person name="Schleicher M."/>
            <person name="Eichinger L."/>
            <person name="Platzer M."/>
            <person name="Noegel A.A."/>
            <person name="Schaap P."/>
            <person name="Gloeckner G."/>
        </authorList>
    </citation>
    <scope>NUCLEOTIDE SEQUENCE [LARGE SCALE GENOMIC DNA]</scope>
    <source>
        <strain evidence="6">ATCC 26659 / Pp 5 / PN500</strain>
    </source>
</reference>
<evidence type="ECO:0000256" key="3">
    <source>
        <dbReference type="ARBA" id="ARBA00022801"/>
    </source>
</evidence>
<gene>
    <name evidence="5" type="ORF">PPL_00608</name>
</gene>
<organism evidence="5 6">
    <name type="scientific">Heterostelium pallidum (strain ATCC 26659 / Pp 5 / PN500)</name>
    <name type="common">Cellular slime mold</name>
    <name type="synonym">Polysphondylium pallidum</name>
    <dbReference type="NCBI Taxonomy" id="670386"/>
    <lineage>
        <taxon>Eukaryota</taxon>
        <taxon>Amoebozoa</taxon>
        <taxon>Evosea</taxon>
        <taxon>Eumycetozoa</taxon>
        <taxon>Dictyostelia</taxon>
        <taxon>Acytosteliales</taxon>
        <taxon>Acytosteliaceae</taxon>
        <taxon>Heterostelium</taxon>
    </lineage>
</organism>
<keyword evidence="2" id="KW-0479">Metal-binding</keyword>
<dbReference type="Proteomes" id="UP000001396">
    <property type="component" value="Unassembled WGS sequence"/>
</dbReference>
<evidence type="ECO:0000256" key="1">
    <source>
        <dbReference type="ARBA" id="ARBA00009589"/>
    </source>
</evidence>
<evidence type="ECO:0000256" key="2">
    <source>
        <dbReference type="ARBA" id="ARBA00022723"/>
    </source>
</evidence>
<keyword evidence="3" id="KW-0378">Hydrolase</keyword>